<protein>
    <submittedName>
        <fullName evidence="5">HAD family hydrolase</fullName>
    </submittedName>
</protein>
<keyword evidence="2" id="KW-0479">Metal-binding</keyword>
<dbReference type="InterPro" id="IPR036412">
    <property type="entry name" value="HAD-like_sf"/>
</dbReference>
<keyword evidence="4" id="KW-0460">Magnesium</keyword>
<evidence type="ECO:0000313" key="6">
    <source>
        <dbReference type="Proteomes" id="UP001597178"/>
    </source>
</evidence>
<sequence length="237" mass="26298">MDWLKMDIEVICMGVVTVDFDGTLYQGNSFKVMFQTANQSFGLKQWTVVASGVVKAAAAGVVKGKNAFRLAFFSAFARSFKGMAEAELDTFFHRLVDIGKQDAHHDLIHKIRDHERQGDHIIVLSGALQPFLKAFTQELALDVHIISTELAFDENGVCTGNIGSIINGDEKVNHVQAWINQQMRLGNLTEEEAGETWAYADSESDVPLFQFVKHPIVVNPDDGMKKIAVQQGWPVFG</sequence>
<dbReference type="Proteomes" id="UP001597178">
    <property type="component" value="Unassembled WGS sequence"/>
</dbReference>
<evidence type="ECO:0000256" key="2">
    <source>
        <dbReference type="ARBA" id="ARBA00022723"/>
    </source>
</evidence>
<dbReference type="Pfam" id="PF12710">
    <property type="entry name" value="HAD"/>
    <property type="match status" value="1"/>
</dbReference>
<evidence type="ECO:0000256" key="3">
    <source>
        <dbReference type="ARBA" id="ARBA00022801"/>
    </source>
</evidence>
<keyword evidence="6" id="KW-1185">Reference proteome</keyword>
<dbReference type="Gene3D" id="1.20.1440.100">
    <property type="entry name" value="SG protein - dephosphorylation function"/>
    <property type="match status" value="1"/>
</dbReference>
<organism evidence="5 6">
    <name type="scientific">Lentibacillus salinarum</name>
    <dbReference type="NCBI Taxonomy" id="446820"/>
    <lineage>
        <taxon>Bacteria</taxon>
        <taxon>Bacillati</taxon>
        <taxon>Bacillota</taxon>
        <taxon>Bacilli</taxon>
        <taxon>Bacillales</taxon>
        <taxon>Bacillaceae</taxon>
        <taxon>Lentibacillus</taxon>
    </lineage>
</organism>
<comment type="caution">
    <text evidence="5">The sequence shown here is derived from an EMBL/GenBank/DDBJ whole genome shotgun (WGS) entry which is preliminary data.</text>
</comment>
<dbReference type="SUPFAM" id="SSF56784">
    <property type="entry name" value="HAD-like"/>
    <property type="match status" value="1"/>
</dbReference>
<dbReference type="EMBL" id="JBHTNH010000026">
    <property type="protein sequence ID" value="MFD1362490.1"/>
    <property type="molecule type" value="Genomic_DNA"/>
</dbReference>
<gene>
    <name evidence="5" type="ORF">ACFQ4A_12560</name>
</gene>
<dbReference type="Gene3D" id="3.40.50.1000">
    <property type="entry name" value="HAD superfamily/HAD-like"/>
    <property type="match status" value="1"/>
</dbReference>
<name>A0ABW3ZVQ6_9BACI</name>
<comment type="similarity">
    <text evidence="1">Belongs to the HAD-like hydrolase superfamily. SerB family.</text>
</comment>
<dbReference type="InterPro" id="IPR023214">
    <property type="entry name" value="HAD_sf"/>
</dbReference>
<evidence type="ECO:0000256" key="1">
    <source>
        <dbReference type="ARBA" id="ARBA00009184"/>
    </source>
</evidence>
<keyword evidence="3 5" id="KW-0378">Hydrolase</keyword>
<dbReference type="PANTHER" id="PTHR43344:SF13">
    <property type="entry name" value="PHOSPHATASE RV3661-RELATED"/>
    <property type="match status" value="1"/>
</dbReference>
<dbReference type="PANTHER" id="PTHR43344">
    <property type="entry name" value="PHOSPHOSERINE PHOSPHATASE"/>
    <property type="match status" value="1"/>
</dbReference>
<dbReference type="GO" id="GO:0016787">
    <property type="term" value="F:hydrolase activity"/>
    <property type="evidence" value="ECO:0007669"/>
    <property type="project" value="UniProtKB-KW"/>
</dbReference>
<reference evidence="6" key="1">
    <citation type="journal article" date="2019" name="Int. J. Syst. Evol. Microbiol.">
        <title>The Global Catalogue of Microorganisms (GCM) 10K type strain sequencing project: providing services to taxonomists for standard genome sequencing and annotation.</title>
        <authorList>
            <consortium name="The Broad Institute Genomics Platform"/>
            <consortium name="The Broad Institute Genome Sequencing Center for Infectious Disease"/>
            <person name="Wu L."/>
            <person name="Ma J."/>
        </authorList>
    </citation>
    <scope>NUCLEOTIDE SEQUENCE [LARGE SCALE GENOMIC DNA]</scope>
    <source>
        <strain evidence="6">CCUG 54822</strain>
    </source>
</reference>
<dbReference type="NCBIfam" id="TIGR01488">
    <property type="entry name" value="HAD-SF-IB"/>
    <property type="match status" value="1"/>
</dbReference>
<evidence type="ECO:0000313" key="5">
    <source>
        <dbReference type="EMBL" id="MFD1362490.1"/>
    </source>
</evidence>
<proteinExistence type="inferred from homology"/>
<evidence type="ECO:0000256" key="4">
    <source>
        <dbReference type="ARBA" id="ARBA00022842"/>
    </source>
</evidence>
<accession>A0ABW3ZVQ6</accession>
<dbReference type="InterPro" id="IPR050582">
    <property type="entry name" value="HAD-like_SerB"/>
</dbReference>